<name>A0ABT1L3J8_9GAMM</name>
<organism evidence="1 2">
    <name type="scientific">Candidatus Synchoanobacter obligatus</name>
    <dbReference type="NCBI Taxonomy" id="2919597"/>
    <lineage>
        <taxon>Bacteria</taxon>
        <taxon>Pseudomonadati</taxon>
        <taxon>Pseudomonadota</taxon>
        <taxon>Gammaproteobacteria</taxon>
        <taxon>Candidatus Comchoanobacterales</taxon>
        <taxon>Candidatus Comchoanobacteraceae</taxon>
        <taxon>Candidatus Synchoanobacter</taxon>
    </lineage>
</organism>
<protein>
    <submittedName>
        <fullName evidence="1">Uncharacterized protein</fullName>
    </submittedName>
</protein>
<accession>A0ABT1L3J8</accession>
<dbReference type="RefSeq" id="WP_258568903.1">
    <property type="nucleotide sequence ID" value="NZ_JAKUDN010000001.1"/>
</dbReference>
<dbReference type="EMBL" id="JAKUDN010000001">
    <property type="protein sequence ID" value="MCP8351789.1"/>
    <property type="molecule type" value="Genomic_DNA"/>
</dbReference>
<evidence type="ECO:0000313" key="2">
    <source>
        <dbReference type="Proteomes" id="UP001320768"/>
    </source>
</evidence>
<evidence type="ECO:0000313" key="1">
    <source>
        <dbReference type="EMBL" id="MCP8351789.1"/>
    </source>
</evidence>
<keyword evidence="2" id="KW-1185">Reference proteome</keyword>
<gene>
    <name evidence="1" type="ORF">MKS91_00565</name>
</gene>
<comment type="caution">
    <text evidence="1">The sequence shown here is derived from an EMBL/GenBank/DDBJ whole genome shotgun (WGS) entry which is preliminary data.</text>
</comment>
<dbReference type="Proteomes" id="UP001320768">
    <property type="component" value="Unassembled WGS sequence"/>
</dbReference>
<sequence>MIIYKIKPLKPHPMQWLEQRTNTLAHSPTLTNHDNMDSKPMTNRYWKPTSIHTTYTNLEDTLFYT</sequence>
<proteinExistence type="predicted"/>
<reference evidence="1 2" key="1">
    <citation type="journal article" date="2022" name="Nat. Microbiol.">
        <title>The microbiome of a bacterivorous marine choanoflagellate contains a resource-demanding obligate bacterial associate.</title>
        <authorList>
            <person name="Needham D.M."/>
            <person name="Poirier C."/>
            <person name="Bachy C."/>
            <person name="George E.E."/>
            <person name="Wilken S."/>
            <person name="Yung C.C.M."/>
            <person name="Limardo A.J."/>
            <person name="Morando M."/>
            <person name="Sudek L."/>
            <person name="Malmstrom R.R."/>
            <person name="Keeling P.J."/>
            <person name="Santoro A.E."/>
            <person name="Worden A.Z."/>
        </authorList>
    </citation>
    <scope>NUCLEOTIDE SEQUENCE [LARGE SCALE GENOMIC DNA]</scope>
    <source>
        <strain evidence="1 2">Comchoano-2</strain>
    </source>
</reference>